<name>A0A927FDA4_9BACT</name>
<dbReference type="InterPro" id="IPR027417">
    <property type="entry name" value="P-loop_NTPase"/>
</dbReference>
<reference evidence="1" key="1">
    <citation type="submission" date="2020-09" db="EMBL/GenBank/DDBJ databases">
        <title>Pelagicoccus enzymogenes sp. nov. with an EPS production, isolated from marine sediment.</title>
        <authorList>
            <person name="Feng X."/>
        </authorList>
    </citation>
    <scope>NUCLEOTIDE SEQUENCE</scope>
    <source>
        <strain evidence="1">NFK12</strain>
    </source>
</reference>
<dbReference type="PANTHER" id="PTHR36978:SF4">
    <property type="entry name" value="P-LOOP CONTAINING NUCLEOSIDE TRIPHOSPHATE HYDROLASE PROTEIN"/>
    <property type="match status" value="1"/>
</dbReference>
<sequence length="208" mass="23004">MQPQIIGTGVGRTGTYSLKLALEQLGFGPCYHMEEVAKNMVTHLPRWQAALAGDPDWQTLYQGYGSAVDWPTSGFYRELYAAYPNAKFVLTVRSPESWAASFGETINALIGSKEKAPPPMWEWLDMAKAVIERTGFQVGSSPEKMAEDFSKHTAAVKAAIPASQLLVFEVAQGWQPLCDFLQVNAPDTPFPRSNNREEFWELVKGAAS</sequence>
<organism evidence="1 2">
    <name type="scientific">Pelagicoccus enzymogenes</name>
    <dbReference type="NCBI Taxonomy" id="2773457"/>
    <lineage>
        <taxon>Bacteria</taxon>
        <taxon>Pseudomonadati</taxon>
        <taxon>Verrucomicrobiota</taxon>
        <taxon>Opitutia</taxon>
        <taxon>Puniceicoccales</taxon>
        <taxon>Pelagicoccaceae</taxon>
        <taxon>Pelagicoccus</taxon>
    </lineage>
</organism>
<protein>
    <recommendedName>
        <fullName evidence="3">Sulfotransferase family protein</fullName>
    </recommendedName>
</protein>
<dbReference type="PANTHER" id="PTHR36978">
    <property type="entry name" value="P-LOOP CONTAINING NUCLEOTIDE TRIPHOSPHATE HYDROLASE"/>
    <property type="match status" value="1"/>
</dbReference>
<evidence type="ECO:0000313" key="2">
    <source>
        <dbReference type="Proteomes" id="UP000622317"/>
    </source>
</evidence>
<evidence type="ECO:0008006" key="3">
    <source>
        <dbReference type="Google" id="ProtNLM"/>
    </source>
</evidence>
<dbReference type="SUPFAM" id="SSF52540">
    <property type="entry name" value="P-loop containing nucleoside triphosphate hydrolases"/>
    <property type="match status" value="1"/>
</dbReference>
<dbReference type="InterPro" id="IPR040632">
    <property type="entry name" value="Sulfotransfer_4"/>
</dbReference>
<dbReference type="AlphaFoldDB" id="A0A927FDA4"/>
<gene>
    <name evidence="1" type="ORF">IEN85_18910</name>
</gene>
<accession>A0A927FDA4</accession>
<dbReference type="EMBL" id="JACYFG010000050">
    <property type="protein sequence ID" value="MBD5781580.1"/>
    <property type="molecule type" value="Genomic_DNA"/>
</dbReference>
<dbReference type="Proteomes" id="UP000622317">
    <property type="component" value="Unassembled WGS sequence"/>
</dbReference>
<dbReference type="RefSeq" id="WP_191618668.1">
    <property type="nucleotide sequence ID" value="NZ_JACYFG010000050.1"/>
</dbReference>
<proteinExistence type="predicted"/>
<evidence type="ECO:0000313" key="1">
    <source>
        <dbReference type="EMBL" id="MBD5781580.1"/>
    </source>
</evidence>
<comment type="caution">
    <text evidence="1">The sequence shown here is derived from an EMBL/GenBank/DDBJ whole genome shotgun (WGS) entry which is preliminary data.</text>
</comment>
<dbReference type="Pfam" id="PF17784">
    <property type="entry name" value="Sulfotransfer_4"/>
    <property type="match status" value="1"/>
</dbReference>
<dbReference type="Gene3D" id="3.40.50.300">
    <property type="entry name" value="P-loop containing nucleotide triphosphate hydrolases"/>
    <property type="match status" value="1"/>
</dbReference>
<keyword evidence="2" id="KW-1185">Reference proteome</keyword>